<dbReference type="InterPro" id="IPR003594">
    <property type="entry name" value="HATPase_dom"/>
</dbReference>
<evidence type="ECO:0000256" key="3">
    <source>
        <dbReference type="ARBA" id="ARBA00022679"/>
    </source>
</evidence>
<proteinExistence type="predicted"/>
<name>A0A4P6M3X3_9FIRM</name>
<organism evidence="7 8">
    <name type="scientific">Blautia producta</name>
    <dbReference type="NCBI Taxonomy" id="33035"/>
    <lineage>
        <taxon>Bacteria</taxon>
        <taxon>Bacillati</taxon>
        <taxon>Bacillota</taxon>
        <taxon>Clostridia</taxon>
        <taxon>Lachnospirales</taxon>
        <taxon>Lachnospiraceae</taxon>
        <taxon>Blautia</taxon>
    </lineage>
</organism>
<accession>A0A4P6M3X3</accession>
<dbReference type="SUPFAM" id="SSF55874">
    <property type="entry name" value="ATPase domain of HSP90 chaperone/DNA topoisomerase II/histidine kinase"/>
    <property type="match status" value="1"/>
</dbReference>
<dbReference type="SMART" id="SM00304">
    <property type="entry name" value="HAMP"/>
    <property type="match status" value="1"/>
</dbReference>
<dbReference type="AlphaFoldDB" id="A0A4P6M3X3"/>
<dbReference type="InterPro" id="IPR003660">
    <property type="entry name" value="HAMP_dom"/>
</dbReference>
<dbReference type="InterPro" id="IPR050640">
    <property type="entry name" value="Bact_2-comp_sensor_kinase"/>
</dbReference>
<keyword evidence="5" id="KW-0472">Membrane</keyword>
<feature type="transmembrane region" description="Helical" evidence="5">
    <location>
        <begin position="12"/>
        <end position="33"/>
    </location>
</feature>
<gene>
    <name evidence="7" type="primary">ypdA_18</name>
    <name evidence="7" type="ORF">PMF13cell1_04421</name>
</gene>
<dbReference type="GO" id="GO:0000155">
    <property type="term" value="F:phosphorelay sensor kinase activity"/>
    <property type="evidence" value="ECO:0007669"/>
    <property type="project" value="InterPro"/>
</dbReference>
<dbReference type="Pfam" id="PF02518">
    <property type="entry name" value="HATPase_c"/>
    <property type="match status" value="1"/>
</dbReference>
<evidence type="ECO:0000256" key="2">
    <source>
        <dbReference type="ARBA" id="ARBA00022553"/>
    </source>
</evidence>
<dbReference type="Pfam" id="PF06580">
    <property type="entry name" value="His_kinase"/>
    <property type="match status" value="1"/>
</dbReference>
<keyword evidence="5" id="KW-0812">Transmembrane</keyword>
<evidence type="ECO:0000256" key="1">
    <source>
        <dbReference type="ARBA" id="ARBA00004370"/>
    </source>
</evidence>
<dbReference type="CDD" id="cd06225">
    <property type="entry name" value="HAMP"/>
    <property type="match status" value="1"/>
</dbReference>
<dbReference type="EMBL" id="CP035945">
    <property type="protein sequence ID" value="QBE98855.1"/>
    <property type="molecule type" value="Genomic_DNA"/>
</dbReference>
<evidence type="ECO:0000256" key="5">
    <source>
        <dbReference type="SAM" id="Phobius"/>
    </source>
</evidence>
<dbReference type="Proteomes" id="UP000289794">
    <property type="component" value="Chromosome"/>
</dbReference>
<evidence type="ECO:0000313" key="8">
    <source>
        <dbReference type="Proteomes" id="UP000289794"/>
    </source>
</evidence>
<protein>
    <submittedName>
        <fullName evidence="7">Sensor histidine kinase YpdA</fullName>
        <ecNumber evidence="7">2.7.13.3</ecNumber>
    </submittedName>
</protein>
<dbReference type="Gene3D" id="6.10.340.10">
    <property type="match status" value="1"/>
</dbReference>
<dbReference type="InterPro" id="IPR010559">
    <property type="entry name" value="Sig_transdc_His_kin_internal"/>
</dbReference>
<sequence>MKRKGIKSKILNHILSLILLSFLVIGAVCFYSAHIILKEQAVSGEKQKLEQYVQHVGYIQETTENLARLVALDKTVQGLFGKNTEDSFSRLRYKDDLERKLTEYMLSQIDCVCISILGDGMCYSKERTSYDFENAVWYQKFKESGSRTGFAPPGNIAVIKARYKVDVLPYILTCYDATGKSSEPVDIVVEIRKEQFAQETTIDDGLVQAFLLYDGYGNLLSEKGKSTVAYKELPELKENGNTVVTKLDNGNILLVNGSMKGEWRCVAEISVQSMNKKIGDSLKFIPICMGITGLLLLIILYQDVDRITRPLHKLSAASKCIGEGNLDTRVEINTTDEIQELGDTINTMAENLQRYIKKSIAYEKDMVNMEIDRLMLQINPHFIYNTLSTISYMAEEEGNDRIARFSNAFIALLQDTLRADTDNYFTTLQQEIKNVDNYVTLQKFKYEDKVEVFYEIPHELLECRVPNILLQPIVENALFHGIVPKTGPGMIIILAYHDKGRLCICVQDNGVGMGEENLQAVLQDKKLTTGTQRKIGVGNVRNRIQYIYGEEYGLEIKSILDVGTSVILRLPCEYEEKKENM</sequence>
<dbReference type="Pfam" id="PF00672">
    <property type="entry name" value="HAMP"/>
    <property type="match status" value="1"/>
</dbReference>
<dbReference type="SUPFAM" id="SSF158472">
    <property type="entry name" value="HAMP domain-like"/>
    <property type="match status" value="1"/>
</dbReference>
<keyword evidence="5" id="KW-1133">Transmembrane helix</keyword>
<comment type="subcellular location">
    <subcellularLocation>
        <location evidence="1">Membrane</location>
    </subcellularLocation>
</comment>
<dbReference type="Gene3D" id="3.30.565.10">
    <property type="entry name" value="Histidine kinase-like ATPase, C-terminal domain"/>
    <property type="match status" value="1"/>
</dbReference>
<dbReference type="PANTHER" id="PTHR34220:SF7">
    <property type="entry name" value="SENSOR HISTIDINE KINASE YPDA"/>
    <property type="match status" value="1"/>
</dbReference>
<dbReference type="PANTHER" id="PTHR34220">
    <property type="entry name" value="SENSOR HISTIDINE KINASE YPDA"/>
    <property type="match status" value="1"/>
</dbReference>
<keyword evidence="3 7" id="KW-0808">Transferase</keyword>
<keyword evidence="2" id="KW-0597">Phosphoprotein</keyword>
<feature type="domain" description="HAMP" evidence="6">
    <location>
        <begin position="305"/>
        <end position="357"/>
    </location>
</feature>
<dbReference type="PROSITE" id="PS50885">
    <property type="entry name" value="HAMP"/>
    <property type="match status" value="1"/>
</dbReference>
<evidence type="ECO:0000259" key="6">
    <source>
        <dbReference type="PROSITE" id="PS50885"/>
    </source>
</evidence>
<reference evidence="7 8" key="1">
    <citation type="submission" date="2019-01" db="EMBL/GenBank/DDBJ databases">
        <title>PMF-metabolizing Aryl O-demethylase.</title>
        <authorList>
            <person name="Kim M."/>
        </authorList>
    </citation>
    <scope>NUCLEOTIDE SEQUENCE [LARGE SCALE GENOMIC DNA]</scope>
    <source>
        <strain evidence="7 8">PMF1</strain>
    </source>
</reference>
<keyword evidence="4 7" id="KW-0418">Kinase</keyword>
<evidence type="ECO:0000256" key="4">
    <source>
        <dbReference type="ARBA" id="ARBA00022777"/>
    </source>
</evidence>
<dbReference type="InterPro" id="IPR036890">
    <property type="entry name" value="HATPase_C_sf"/>
</dbReference>
<dbReference type="KEGG" id="bpro:PMF13cell1_04421"/>
<dbReference type="GO" id="GO:0016020">
    <property type="term" value="C:membrane"/>
    <property type="evidence" value="ECO:0007669"/>
    <property type="project" value="UniProtKB-SubCell"/>
</dbReference>
<evidence type="ECO:0000313" key="7">
    <source>
        <dbReference type="EMBL" id="QBE98855.1"/>
    </source>
</evidence>
<dbReference type="RefSeq" id="WP_130182128.1">
    <property type="nucleotide sequence ID" value="NZ_CP035945.1"/>
</dbReference>
<dbReference type="EC" id="2.7.13.3" evidence="7"/>